<dbReference type="Gene3D" id="1.20.58.1480">
    <property type="match status" value="1"/>
</dbReference>
<feature type="domain" description="RING-type" evidence="5">
    <location>
        <begin position="220"/>
        <end position="258"/>
    </location>
</feature>
<evidence type="ECO:0000256" key="4">
    <source>
        <dbReference type="PROSITE-ProRule" id="PRU00175"/>
    </source>
</evidence>
<dbReference type="EMBL" id="JBFCZG010000002">
    <property type="protein sequence ID" value="KAL3425687.1"/>
    <property type="molecule type" value="Genomic_DNA"/>
</dbReference>
<gene>
    <name evidence="7" type="ORF">PVAG01_02478</name>
</gene>
<accession>A0ABR4PQQ3</accession>
<dbReference type="Proteomes" id="UP001629113">
    <property type="component" value="Unassembled WGS sequence"/>
</dbReference>
<dbReference type="SMART" id="SM00464">
    <property type="entry name" value="LON"/>
    <property type="match status" value="1"/>
</dbReference>
<dbReference type="PROSITE" id="PS00518">
    <property type="entry name" value="ZF_RING_1"/>
    <property type="match status" value="1"/>
</dbReference>
<keyword evidence="1" id="KW-0479">Metal-binding</keyword>
<comment type="caution">
    <text evidence="7">The sequence shown here is derived from an EMBL/GenBank/DDBJ whole genome shotgun (WGS) entry which is preliminary data.</text>
</comment>
<keyword evidence="7" id="KW-0378">Hydrolase</keyword>
<keyword evidence="7" id="KW-0645">Protease</keyword>
<dbReference type="InterPro" id="IPR017907">
    <property type="entry name" value="Znf_RING_CS"/>
</dbReference>
<protein>
    <submittedName>
        <fullName evidence="7">ATP-dependent protease La domain-containing protein</fullName>
    </submittedName>
</protein>
<dbReference type="GO" id="GO:0008233">
    <property type="term" value="F:peptidase activity"/>
    <property type="evidence" value="ECO:0007669"/>
    <property type="project" value="UniProtKB-KW"/>
</dbReference>
<dbReference type="GO" id="GO:0006508">
    <property type="term" value="P:proteolysis"/>
    <property type="evidence" value="ECO:0007669"/>
    <property type="project" value="UniProtKB-KW"/>
</dbReference>
<keyword evidence="3" id="KW-0862">Zinc</keyword>
<name>A0ABR4PQQ3_9HELO</name>
<dbReference type="PROSITE" id="PS51787">
    <property type="entry name" value="LON_N"/>
    <property type="match status" value="1"/>
</dbReference>
<dbReference type="Gene3D" id="2.30.130.40">
    <property type="entry name" value="LON domain-like"/>
    <property type="match status" value="1"/>
</dbReference>
<dbReference type="PANTHER" id="PTHR23327">
    <property type="entry name" value="RING FINGER PROTEIN 127"/>
    <property type="match status" value="1"/>
</dbReference>
<dbReference type="InterPro" id="IPR003111">
    <property type="entry name" value="Lon_prtase_N"/>
</dbReference>
<evidence type="ECO:0000313" key="8">
    <source>
        <dbReference type="Proteomes" id="UP001629113"/>
    </source>
</evidence>
<evidence type="ECO:0000313" key="7">
    <source>
        <dbReference type="EMBL" id="KAL3425687.1"/>
    </source>
</evidence>
<evidence type="ECO:0000259" key="6">
    <source>
        <dbReference type="PROSITE" id="PS51787"/>
    </source>
</evidence>
<evidence type="ECO:0000256" key="3">
    <source>
        <dbReference type="ARBA" id="ARBA00022833"/>
    </source>
</evidence>
<dbReference type="SMART" id="SM00184">
    <property type="entry name" value="RING"/>
    <property type="match status" value="2"/>
</dbReference>
<keyword evidence="8" id="KW-1185">Reference proteome</keyword>
<dbReference type="SUPFAM" id="SSF57850">
    <property type="entry name" value="RING/U-box"/>
    <property type="match status" value="2"/>
</dbReference>
<sequence>MSSLNDPLPLRARISKIEEAESEAAAPSDGPLEASKDAREIVRLIQCPQCSYPLREPVTLPCGNSLCKKCMPELRLRTNISYPATANRRQGFTCPFPECRQEHAAGDCNIDVALNKIMDVVRDEVRAQKGTAEASNMILQVEERDKWSIAGVSSLRDKEVRVRVLPGGRLIATYTMMEMGELQYDSEVSFTTMAGTSDMEVQDVSVLEQLKTITRSELDCQVCYGLFLDPLTTNCGHTFCRKCLHRVLDHSNLCPICRRILPIPPGISAKQAPSNAVLTRLIGGLCPEALAVREEAAKLEDLSGVGELDTPLFICTLSFPTMPTFLHIFEPRYRLMIRRAVETGNRKFGMLLHNANQVPQGDLGPVNFYQYGTLLHIVSLQMMPDGRSLIETVGVSRFRVLRHGSLDGYTVGKIERVDDISIAAEETLEASETLAVSSNTRHFSAQDHFGAPPHHARPRSQNLRDLDAMSTQDLMNAATGFVKRMREQSAPWLHNRVFQAYGDMPDEDPALFPWWFASVLPIVDGEKYRLLSTSSVRERLKICCGWIMRIEAQRWYASFLSSLPTPSTMT</sequence>
<evidence type="ECO:0000256" key="2">
    <source>
        <dbReference type="ARBA" id="ARBA00022771"/>
    </source>
</evidence>
<dbReference type="InterPro" id="IPR046336">
    <property type="entry name" value="Lon_prtase_N_sf"/>
</dbReference>
<dbReference type="SUPFAM" id="SSF88697">
    <property type="entry name" value="PUA domain-like"/>
    <property type="match status" value="1"/>
</dbReference>
<organism evidence="7 8">
    <name type="scientific">Phlyctema vagabunda</name>
    <dbReference type="NCBI Taxonomy" id="108571"/>
    <lineage>
        <taxon>Eukaryota</taxon>
        <taxon>Fungi</taxon>
        <taxon>Dikarya</taxon>
        <taxon>Ascomycota</taxon>
        <taxon>Pezizomycotina</taxon>
        <taxon>Leotiomycetes</taxon>
        <taxon>Helotiales</taxon>
        <taxon>Dermateaceae</taxon>
        <taxon>Phlyctema</taxon>
    </lineage>
</organism>
<dbReference type="Gene3D" id="3.30.40.10">
    <property type="entry name" value="Zinc/RING finger domain, C3HC4 (zinc finger)"/>
    <property type="match status" value="2"/>
</dbReference>
<feature type="domain" description="Lon N-terminal" evidence="6">
    <location>
        <begin position="299"/>
        <end position="551"/>
    </location>
</feature>
<dbReference type="Pfam" id="PF13923">
    <property type="entry name" value="zf-C3HC4_2"/>
    <property type="match status" value="1"/>
</dbReference>
<dbReference type="InterPro" id="IPR013083">
    <property type="entry name" value="Znf_RING/FYVE/PHD"/>
</dbReference>
<evidence type="ECO:0000259" key="5">
    <source>
        <dbReference type="PROSITE" id="PS50089"/>
    </source>
</evidence>
<dbReference type="Pfam" id="PF02190">
    <property type="entry name" value="LON_substr_bdg"/>
    <property type="match status" value="1"/>
</dbReference>
<evidence type="ECO:0000256" key="1">
    <source>
        <dbReference type="ARBA" id="ARBA00022723"/>
    </source>
</evidence>
<dbReference type="InterPro" id="IPR015947">
    <property type="entry name" value="PUA-like_sf"/>
</dbReference>
<dbReference type="InterPro" id="IPR001841">
    <property type="entry name" value="Znf_RING"/>
</dbReference>
<keyword evidence="2 4" id="KW-0863">Zinc-finger</keyword>
<proteinExistence type="predicted"/>
<reference evidence="7 8" key="1">
    <citation type="submission" date="2024-06" db="EMBL/GenBank/DDBJ databases">
        <title>Complete genome of Phlyctema vagabunda strain 19-DSS-EL-015.</title>
        <authorList>
            <person name="Fiorenzani C."/>
        </authorList>
    </citation>
    <scope>NUCLEOTIDE SEQUENCE [LARGE SCALE GENOMIC DNA]</scope>
    <source>
        <strain evidence="7 8">19-DSS-EL-015</strain>
    </source>
</reference>
<dbReference type="PROSITE" id="PS50089">
    <property type="entry name" value="ZF_RING_2"/>
    <property type="match status" value="1"/>
</dbReference>
<dbReference type="CDD" id="cd16514">
    <property type="entry name" value="RING-HC_LONFs_rpt2"/>
    <property type="match status" value="1"/>
</dbReference>
<dbReference type="PANTHER" id="PTHR23327:SF42">
    <property type="entry name" value="LON PEPTIDASE N-TERMINAL DOMAIN AND RING FINGER PROTEIN C14F5.10C"/>
    <property type="match status" value="1"/>
</dbReference>